<reference evidence="3" key="1">
    <citation type="submission" date="2021-11" db="EMBL/GenBank/DDBJ databases">
        <title>Cultivation dependent microbiological survey of springs from the worlds oldest radium mine currently devoted to the extraction of radon-saturated water.</title>
        <authorList>
            <person name="Kapinusova G."/>
            <person name="Smrhova T."/>
            <person name="Strejcek M."/>
            <person name="Suman J."/>
            <person name="Jani K."/>
            <person name="Pajer P."/>
            <person name="Uhlik O."/>
        </authorList>
    </citation>
    <scope>NUCLEOTIDE SEQUENCE [LARGE SCALE GENOMIC DNA]</scope>
    <source>
        <strain evidence="3">J379</strain>
    </source>
</reference>
<dbReference type="PANTHER" id="PTHR43781:SF1">
    <property type="entry name" value="SACCHAROPINE DEHYDROGENASE"/>
    <property type="match status" value="1"/>
</dbReference>
<dbReference type="PANTHER" id="PTHR43781">
    <property type="entry name" value="SACCHAROPINE DEHYDROGENASE"/>
    <property type="match status" value="1"/>
</dbReference>
<protein>
    <submittedName>
        <fullName evidence="2">Saccharopine dehydrogenase NADP-binding domain-containing protein</fullName>
    </submittedName>
</protein>
<organism evidence="2 3">
    <name type="scientific">Svornostia abyssi</name>
    <dbReference type="NCBI Taxonomy" id="2898438"/>
    <lineage>
        <taxon>Bacteria</taxon>
        <taxon>Bacillati</taxon>
        <taxon>Actinomycetota</taxon>
        <taxon>Thermoleophilia</taxon>
        <taxon>Solirubrobacterales</taxon>
        <taxon>Baekduiaceae</taxon>
        <taxon>Svornostia</taxon>
    </lineage>
</organism>
<dbReference type="Pfam" id="PF03435">
    <property type="entry name" value="Sacchrp_dh_NADP"/>
    <property type="match status" value="1"/>
</dbReference>
<feature type="domain" description="Saccharopine dehydrogenase NADP binding" evidence="1">
    <location>
        <begin position="6"/>
        <end position="105"/>
    </location>
</feature>
<sequence length="376" mass="39059">MAHGPIAVYGATGYTGKLIVAELRRRGVEDIVLSGRRADALREVAEAHGYGSDVVRAAAHDDPAALRAALDGCAVVIAAAGPFLQVGEGIVEAAAATGTHYVDTTGEQPFMRRVLDVHGPIAERNGAALVSGMGFDYLPGDLLCAVACEGIDEVEELTLAYAMKGFGATRGTLRSALVMLGGGDVEYVDGAFRETGLKLPRGTFDFGPGFGVQPVTRYPSGEVVTVPRHVNVRTIRSRITAVTFAPHPKAAGLVPLLTPLTALTLRTPLRGVLHDAIGKLPEGPPLEERRAAKYTLVAVARPTGGGPVARARLDGTDVYGITAVTTVEGALRMAEDGYDRAGGLAPAEAYDARSFLDALAEHGVTYDAPVGSAAIA</sequence>
<name>A0ABY5PEJ0_9ACTN</name>
<proteinExistence type="predicted"/>
<evidence type="ECO:0000259" key="1">
    <source>
        <dbReference type="Pfam" id="PF03435"/>
    </source>
</evidence>
<dbReference type="Proteomes" id="UP001058860">
    <property type="component" value="Chromosome"/>
</dbReference>
<accession>A0ABY5PEJ0</accession>
<dbReference type="SUPFAM" id="SSF51735">
    <property type="entry name" value="NAD(P)-binding Rossmann-fold domains"/>
    <property type="match status" value="1"/>
</dbReference>
<dbReference type="InterPro" id="IPR036291">
    <property type="entry name" value="NAD(P)-bd_dom_sf"/>
</dbReference>
<keyword evidence="3" id="KW-1185">Reference proteome</keyword>
<evidence type="ECO:0000313" key="2">
    <source>
        <dbReference type="EMBL" id="UUY03079.1"/>
    </source>
</evidence>
<dbReference type="RefSeq" id="WP_353863594.1">
    <property type="nucleotide sequence ID" value="NZ_CP088295.1"/>
</dbReference>
<dbReference type="Gene3D" id="3.40.50.720">
    <property type="entry name" value="NAD(P)-binding Rossmann-like Domain"/>
    <property type="match status" value="1"/>
</dbReference>
<evidence type="ECO:0000313" key="3">
    <source>
        <dbReference type="Proteomes" id="UP001058860"/>
    </source>
</evidence>
<dbReference type="InterPro" id="IPR005097">
    <property type="entry name" value="Sacchrp_dh_NADP-bd"/>
</dbReference>
<gene>
    <name evidence="2" type="ORF">LRS13_20745</name>
</gene>
<dbReference type="EMBL" id="CP088295">
    <property type="protein sequence ID" value="UUY03079.1"/>
    <property type="molecule type" value="Genomic_DNA"/>
</dbReference>